<gene>
    <name evidence="13" type="primary">ispDF</name>
    <name evidence="15" type="ORF">SAMN04488503_2856</name>
</gene>
<keyword evidence="9 13" id="KW-0479">Metal-binding</keyword>
<dbReference type="InterPro" id="IPR034683">
    <property type="entry name" value="IspD/TarI"/>
</dbReference>
<dbReference type="InterPro" id="IPR018294">
    <property type="entry name" value="ISPD_synthase_CS"/>
</dbReference>
<evidence type="ECO:0000256" key="11">
    <source>
        <dbReference type="ARBA" id="ARBA00023239"/>
    </source>
</evidence>
<comment type="function">
    <text evidence="13">Bifunctional enzyme that catalyzes the formation of 4-diphosphocytidyl-2-C-methyl-D-erythritol from CTP and 2-C-methyl-D-erythritol 4-phosphate (MEP) (IspD), and catalyzes the conversion of 4-diphosphocytidyl-2-C-methyl-D-erythritol 2-phosphate (CDP-ME2P) to 2-C-methyl-D-erythritol 2,4-cyclodiphosphate (ME-CPP) with a corresponding release of cytidine 5-monophosphate (CMP) (IspF).</text>
</comment>
<feature type="site" description="Transition state stabilizer" evidence="13">
    <location>
        <position position="292"/>
    </location>
</feature>
<protein>
    <recommendedName>
        <fullName evidence="13">Bifunctional enzyme IspD/IspF</fullName>
    </recommendedName>
    <domain>
        <recommendedName>
            <fullName evidence="13">2-C-methyl-D-erythritol 4-phosphate cytidylyltransferase</fullName>
            <ecNumber evidence="13">2.7.7.60</ecNumber>
        </recommendedName>
        <alternativeName>
            <fullName evidence="13">4-diphosphocytidyl-2C-methyl-D-erythritol synthase</fullName>
        </alternativeName>
        <alternativeName>
            <fullName evidence="13">MEP cytidylyltransferase</fullName>
            <shortName evidence="13">MCT</shortName>
        </alternativeName>
    </domain>
    <domain>
        <recommendedName>
            <fullName evidence="13">2-C-methyl-D-erythritol 2,4-cyclodiphosphate synthase</fullName>
            <shortName evidence="13">MECDP-synthase</shortName>
            <shortName evidence="13">MECPP-synthase</shortName>
            <shortName evidence="13">MECPS</shortName>
            <ecNumber evidence="13">4.6.1.12</ecNumber>
        </recommendedName>
    </domain>
</protein>
<feature type="region of interest" description="2-C-methyl-D-erythritol 2,4-cyclodiphosphate synthase" evidence="13">
    <location>
        <begin position="249"/>
        <end position="415"/>
    </location>
</feature>
<dbReference type="UniPathway" id="UPA00056">
    <property type="reaction ID" value="UER00093"/>
</dbReference>
<comment type="cofactor">
    <cofactor evidence="3 13">
        <name>a divalent metal cation</name>
        <dbReference type="ChEBI" id="CHEBI:60240"/>
    </cofactor>
</comment>
<keyword evidence="11 13" id="KW-0456">Lyase</keyword>
<feature type="site" description="Positions MEP for the nucleophilic attack" evidence="13">
    <location>
        <position position="174"/>
    </location>
</feature>
<dbReference type="FunFam" id="3.90.550.10:FF:000003">
    <property type="entry name" value="2-C-methyl-D-erythritol 4-phosphate cytidylyltransferase"/>
    <property type="match status" value="1"/>
</dbReference>
<dbReference type="Proteomes" id="UP000198324">
    <property type="component" value="Unassembled WGS sequence"/>
</dbReference>
<evidence type="ECO:0000256" key="6">
    <source>
        <dbReference type="ARBA" id="ARBA00009789"/>
    </source>
</evidence>
<proteinExistence type="inferred from homology"/>
<comment type="similarity">
    <text evidence="13">In the C-terminal section; belongs to the IspF family.</text>
</comment>
<dbReference type="PANTHER" id="PTHR43181">
    <property type="entry name" value="2-C-METHYL-D-ERYTHRITOL 2,4-CYCLODIPHOSPHATE SYNTHASE, CHLOROPLASTIC"/>
    <property type="match status" value="1"/>
</dbReference>
<dbReference type="CDD" id="cd00554">
    <property type="entry name" value="MECDP_synthase"/>
    <property type="match status" value="1"/>
</dbReference>
<dbReference type="GO" id="GO:0046872">
    <property type="term" value="F:metal ion binding"/>
    <property type="evidence" value="ECO:0007669"/>
    <property type="project" value="UniProtKB-KW"/>
</dbReference>
<evidence type="ECO:0000256" key="13">
    <source>
        <dbReference type="HAMAP-Rule" id="MF_01520"/>
    </source>
</evidence>
<dbReference type="OrthoDB" id="9804336at2"/>
<dbReference type="CDD" id="cd02516">
    <property type="entry name" value="CDP-ME_synthetase"/>
    <property type="match status" value="1"/>
</dbReference>
<evidence type="ECO:0000256" key="3">
    <source>
        <dbReference type="ARBA" id="ARBA00001968"/>
    </source>
</evidence>
<evidence type="ECO:0000256" key="5">
    <source>
        <dbReference type="ARBA" id="ARBA00004787"/>
    </source>
</evidence>
<dbReference type="RefSeq" id="WP_089275049.1">
    <property type="nucleotide sequence ID" value="NZ_FZOC01000006.1"/>
</dbReference>
<dbReference type="Gene3D" id="3.90.550.10">
    <property type="entry name" value="Spore Coat Polysaccharide Biosynthesis Protein SpsA, Chain A"/>
    <property type="match status" value="1"/>
</dbReference>
<comment type="catalytic activity">
    <reaction evidence="1 13">
        <text>4-CDP-2-C-methyl-D-erythritol 2-phosphate = 2-C-methyl-D-erythritol 2,4-cyclic diphosphate + CMP</text>
        <dbReference type="Rhea" id="RHEA:23864"/>
        <dbReference type="ChEBI" id="CHEBI:57919"/>
        <dbReference type="ChEBI" id="CHEBI:58483"/>
        <dbReference type="ChEBI" id="CHEBI:60377"/>
        <dbReference type="EC" id="4.6.1.12"/>
    </reaction>
</comment>
<feature type="binding site" evidence="13">
    <location>
        <begin position="390"/>
        <end position="393"/>
    </location>
    <ligand>
        <name>4-CDP-2-C-methyl-D-erythritol 2-phosphate</name>
        <dbReference type="ChEBI" id="CHEBI:57919"/>
    </ligand>
</feature>
<dbReference type="GO" id="GO:0016114">
    <property type="term" value="P:terpenoid biosynthetic process"/>
    <property type="evidence" value="ECO:0007669"/>
    <property type="project" value="InterPro"/>
</dbReference>
<dbReference type="Pfam" id="PF02542">
    <property type="entry name" value="YgbB"/>
    <property type="match status" value="1"/>
</dbReference>
<feature type="domain" description="2-C-methyl-D-erythritol 2,4-cyclodiphosphate synthase" evidence="14">
    <location>
        <begin position="249"/>
        <end position="411"/>
    </location>
</feature>
<comment type="similarity">
    <text evidence="13">In the N-terminal section; belongs to the IspD/TarI cytidylyltransferase family. IspD subfamily.</text>
</comment>
<feature type="binding site" evidence="13">
    <location>
        <begin position="314"/>
        <end position="316"/>
    </location>
    <ligand>
        <name>4-CDP-2-C-methyl-D-erythritol 2-phosphate</name>
        <dbReference type="ChEBI" id="CHEBI:57919"/>
    </ligand>
</feature>
<feature type="region of interest" description="2-C-methyl-D-erythritol 4-phosphate cytidylyltransferase" evidence="13">
    <location>
        <begin position="1"/>
        <end position="248"/>
    </location>
</feature>
<evidence type="ECO:0000313" key="15">
    <source>
        <dbReference type="EMBL" id="SNS12531.1"/>
    </source>
</evidence>
<feature type="binding site" evidence="13">
    <location>
        <begin position="292"/>
        <end position="293"/>
    </location>
    <ligand>
        <name>4-CDP-2-C-methyl-D-erythritol 2-phosphate</name>
        <dbReference type="ChEBI" id="CHEBI:57919"/>
    </ligand>
</feature>
<dbReference type="PANTHER" id="PTHR43181:SF1">
    <property type="entry name" value="2-C-METHYL-D-ERYTHRITOL 2,4-CYCLODIPHOSPHATE SYNTHASE, CHLOROPLASTIC"/>
    <property type="match status" value="1"/>
</dbReference>
<feature type="binding site" evidence="13">
    <location>
        <position position="397"/>
    </location>
    <ligand>
        <name>4-CDP-2-C-methyl-D-erythritol 2-phosphate</name>
        <dbReference type="ChEBI" id="CHEBI:57919"/>
    </ligand>
</feature>
<keyword evidence="10 13" id="KW-0414">Isoprene biosynthesis</keyword>
<dbReference type="PROSITE" id="PS01350">
    <property type="entry name" value="ISPF"/>
    <property type="match status" value="1"/>
</dbReference>
<evidence type="ECO:0000256" key="9">
    <source>
        <dbReference type="ARBA" id="ARBA00022723"/>
    </source>
</evidence>
<feature type="binding site" evidence="13">
    <location>
        <begin position="319"/>
        <end position="323"/>
    </location>
    <ligand>
        <name>4-CDP-2-C-methyl-D-erythritol 2-phosphate</name>
        <dbReference type="ChEBI" id="CHEBI:57919"/>
    </ligand>
</feature>
<organism evidence="15 16">
    <name type="scientific">Humidesulfovibrio mexicanus</name>
    <dbReference type="NCBI Taxonomy" id="147047"/>
    <lineage>
        <taxon>Bacteria</taxon>
        <taxon>Pseudomonadati</taxon>
        <taxon>Thermodesulfobacteriota</taxon>
        <taxon>Desulfovibrionia</taxon>
        <taxon>Desulfovibrionales</taxon>
        <taxon>Desulfovibrionaceae</taxon>
        <taxon>Humidesulfovibrio</taxon>
    </lineage>
</organism>
<dbReference type="InterPro" id="IPR026596">
    <property type="entry name" value="IspD/F"/>
</dbReference>
<reference evidence="15 16" key="1">
    <citation type="submission" date="2017-06" db="EMBL/GenBank/DDBJ databases">
        <authorList>
            <person name="Kim H.J."/>
            <person name="Triplett B.A."/>
        </authorList>
    </citation>
    <scope>NUCLEOTIDE SEQUENCE [LARGE SCALE GENOMIC DNA]</scope>
    <source>
        <strain evidence="15 16">DSM 13116</strain>
    </source>
</reference>
<dbReference type="InterPro" id="IPR020555">
    <property type="entry name" value="MECDP_synthase_CS"/>
</dbReference>
<dbReference type="HAMAP" id="MF_00108">
    <property type="entry name" value="IspD"/>
    <property type="match status" value="1"/>
</dbReference>
<dbReference type="EC" id="4.6.1.12" evidence="13"/>
<dbReference type="InterPro" id="IPR001228">
    <property type="entry name" value="IspD"/>
</dbReference>
<dbReference type="HAMAP" id="MF_01520">
    <property type="entry name" value="IspDF"/>
    <property type="match status" value="1"/>
</dbReference>
<dbReference type="GO" id="GO:0019288">
    <property type="term" value="P:isopentenyl diphosphate biosynthetic process, methylerythritol 4-phosphate pathway"/>
    <property type="evidence" value="ECO:0007669"/>
    <property type="project" value="UniProtKB-UniRule"/>
</dbReference>
<dbReference type="SUPFAM" id="SSF69765">
    <property type="entry name" value="IpsF-like"/>
    <property type="match status" value="1"/>
</dbReference>
<dbReference type="Gene3D" id="3.30.1330.50">
    <property type="entry name" value="2-C-methyl-D-erythritol 2,4-cyclodiphosphate synthase"/>
    <property type="match status" value="1"/>
</dbReference>
<comment type="pathway">
    <text evidence="5 13">Isoprenoid biosynthesis; isopentenyl diphosphate biosynthesis via DXP pathway; isopentenyl diphosphate from 1-deoxy-D-xylulose 5-phosphate: step 2/6.</text>
</comment>
<dbReference type="SUPFAM" id="SSF53448">
    <property type="entry name" value="Nucleotide-diphospho-sugar transferases"/>
    <property type="match status" value="1"/>
</dbReference>
<dbReference type="InterPro" id="IPR029044">
    <property type="entry name" value="Nucleotide-diphossugar_trans"/>
</dbReference>
<dbReference type="GO" id="GO:0050518">
    <property type="term" value="F:2-C-methyl-D-erythritol 4-phosphate cytidylyltransferase activity"/>
    <property type="evidence" value="ECO:0007669"/>
    <property type="project" value="UniProtKB-UniRule"/>
</dbReference>
<comment type="pathway">
    <text evidence="4 13">Isoprenoid biosynthesis; isopentenyl diphosphate biosynthesis via DXP pathway; isopentenyl diphosphate from 1-deoxy-D-xylulose 5-phosphate: step 4/6.</text>
</comment>
<evidence type="ECO:0000256" key="10">
    <source>
        <dbReference type="ARBA" id="ARBA00023229"/>
    </source>
</evidence>
<feature type="site" description="Transition state stabilizer" evidence="13">
    <location>
        <position position="23"/>
    </location>
</feature>
<accession>A0A239BYK8</accession>
<comment type="caution">
    <text evidence="13">Lacks conserved residue(s) required for the propagation of feature annotation.</text>
</comment>
<evidence type="ECO:0000259" key="14">
    <source>
        <dbReference type="Pfam" id="PF02542"/>
    </source>
</evidence>
<evidence type="ECO:0000256" key="4">
    <source>
        <dbReference type="ARBA" id="ARBA00004709"/>
    </source>
</evidence>
<dbReference type="InterPro" id="IPR036571">
    <property type="entry name" value="MECDP_synthase_sf"/>
</dbReference>
<keyword evidence="12 13" id="KW-0511">Multifunctional enzyme</keyword>
<feature type="binding site" evidence="13">
    <location>
        <begin position="255"/>
        <end position="257"/>
    </location>
    <ligand>
        <name>4-CDP-2-C-methyl-D-erythritol 2-phosphate</name>
        <dbReference type="ChEBI" id="CHEBI:57919"/>
    </ligand>
</feature>
<dbReference type="InterPro" id="IPR003526">
    <property type="entry name" value="MECDP_synthase"/>
</dbReference>
<dbReference type="NCBIfam" id="TIGR00151">
    <property type="entry name" value="ispF"/>
    <property type="match status" value="1"/>
</dbReference>
<evidence type="ECO:0000256" key="8">
    <source>
        <dbReference type="ARBA" id="ARBA00022695"/>
    </source>
</evidence>
<dbReference type="EMBL" id="FZOC01000006">
    <property type="protein sequence ID" value="SNS12531.1"/>
    <property type="molecule type" value="Genomic_DNA"/>
</dbReference>
<evidence type="ECO:0000313" key="16">
    <source>
        <dbReference type="Proteomes" id="UP000198324"/>
    </source>
</evidence>
<evidence type="ECO:0000256" key="12">
    <source>
        <dbReference type="ARBA" id="ARBA00023268"/>
    </source>
</evidence>
<dbReference type="GO" id="GO:0008685">
    <property type="term" value="F:2-C-methyl-D-erythritol 2,4-cyclodiphosphate synthase activity"/>
    <property type="evidence" value="ECO:0007669"/>
    <property type="project" value="UniProtKB-UniRule"/>
</dbReference>
<dbReference type="PROSITE" id="PS01295">
    <property type="entry name" value="ISPD"/>
    <property type="match status" value="1"/>
</dbReference>
<sequence>MTSTPPRVSEAWAVILAAGGGTRLAEALAAIGGPQRKQYVELDGAPLFWKSARTFSRIQAVRGLVFVFPQEDLHAMRAEVERLWERDPLGLPWRACAGGARRQDSVRHGLAELPKEAACVLVHDAARPFASAALCARVLEALGPDRPAAIPGLAVTDTIKRVDADDIVVDTPERAAMRGVQTPQGFLLAPLAAAHQRAQAEGWEVTDDAMLMERAGHPVRVVPGEEANVKITTPADLRLLRPSRAACPRTGWGYDVHKFVANGEDDPTVLAKARPMLLGGVAIPGAPRVLAHSDGDVLLHAVTDALLGIACAGDIGQLFPDTDQAFDNMPSAVFVAEALARVRAAGFRPEHADLTIVAQTPKLFAHKARIAAQVARLLELAPGAVNVKATTEEGLGFTGQRLGIKAVAVVTASPD</sequence>
<evidence type="ECO:0000256" key="1">
    <source>
        <dbReference type="ARBA" id="ARBA00000200"/>
    </source>
</evidence>
<comment type="catalytic activity">
    <reaction evidence="2 13">
        <text>2-C-methyl-D-erythritol 4-phosphate + CTP + H(+) = 4-CDP-2-C-methyl-D-erythritol + diphosphate</text>
        <dbReference type="Rhea" id="RHEA:13429"/>
        <dbReference type="ChEBI" id="CHEBI:15378"/>
        <dbReference type="ChEBI" id="CHEBI:33019"/>
        <dbReference type="ChEBI" id="CHEBI:37563"/>
        <dbReference type="ChEBI" id="CHEBI:57823"/>
        <dbReference type="ChEBI" id="CHEBI:58262"/>
        <dbReference type="EC" id="2.7.7.60"/>
    </reaction>
</comment>
<feature type="site" description="Transition state stabilizer" evidence="13">
    <location>
        <position position="37"/>
    </location>
</feature>
<feature type="site" description="Positions MEP for the nucleophilic attack" evidence="13">
    <location>
        <position position="230"/>
    </location>
</feature>
<feature type="site" description="Transition state stabilizer" evidence="13">
    <location>
        <position position="391"/>
    </location>
</feature>
<dbReference type="HAMAP" id="MF_00107">
    <property type="entry name" value="IspF"/>
    <property type="match status" value="1"/>
</dbReference>
<name>A0A239BYK8_9BACT</name>
<evidence type="ECO:0000256" key="7">
    <source>
        <dbReference type="ARBA" id="ARBA00022679"/>
    </source>
</evidence>
<dbReference type="NCBIfam" id="TIGR00453">
    <property type="entry name" value="ispD"/>
    <property type="match status" value="1"/>
</dbReference>
<feature type="binding site" evidence="13">
    <location>
        <position position="257"/>
    </location>
    <ligand>
        <name>a divalent metal cation</name>
        <dbReference type="ChEBI" id="CHEBI:60240"/>
    </ligand>
</feature>
<comment type="similarity">
    <text evidence="6">Belongs to the IspD/TarI cytidylyltransferase family. IspD subfamily.</text>
</comment>
<dbReference type="AlphaFoldDB" id="A0A239BYK8"/>
<feature type="binding site" evidence="13">
    <location>
        <position position="300"/>
    </location>
    <ligand>
        <name>a divalent metal cation</name>
        <dbReference type="ChEBI" id="CHEBI:60240"/>
    </ligand>
</feature>
<evidence type="ECO:0000256" key="2">
    <source>
        <dbReference type="ARBA" id="ARBA00001282"/>
    </source>
</evidence>
<keyword evidence="16" id="KW-1185">Reference proteome</keyword>
<dbReference type="Pfam" id="PF01128">
    <property type="entry name" value="IspD"/>
    <property type="match status" value="1"/>
</dbReference>
<keyword evidence="7 13" id="KW-0808">Transferase</keyword>
<dbReference type="EC" id="2.7.7.60" evidence="13"/>
<keyword evidence="8 13" id="KW-0548">Nucleotidyltransferase</keyword>
<feature type="binding site" evidence="13">
    <location>
        <position position="255"/>
    </location>
    <ligand>
        <name>a divalent metal cation</name>
        <dbReference type="ChEBI" id="CHEBI:60240"/>
    </ligand>
</feature>